<keyword evidence="4" id="KW-1185">Reference proteome</keyword>
<dbReference type="EMBL" id="CP115965">
    <property type="protein sequence ID" value="WZW98436.1"/>
    <property type="molecule type" value="Genomic_DNA"/>
</dbReference>
<evidence type="ECO:0000256" key="2">
    <source>
        <dbReference type="SAM" id="SignalP"/>
    </source>
</evidence>
<evidence type="ECO:0000313" key="3">
    <source>
        <dbReference type="EMBL" id="WZW98436.1"/>
    </source>
</evidence>
<name>A0ABZ3C725_9ACTN</name>
<evidence type="ECO:0008006" key="5">
    <source>
        <dbReference type="Google" id="ProtNLM"/>
    </source>
</evidence>
<evidence type="ECO:0000313" key="4">
    <source>
        <dbReference type="Proteomes" id="UP001434337"/>
    </source>
</evidence>
<dbReference type="Proteomes" id="UP001434337">
    <property type="component" value="Chromosome"/>
</dbReference>
<feature type="signal peptide" evidence="2">
    <location>
        <begin position="1"/>
        <end position="27"/>
    </location>
</feature>
<dbReference type="RefSeq" id="WP_232547024.1">
    <property type="nucleotide sequence ID" value="NZ_CP115965.1"/>
</dbReference>
<gene>
    <name evidence="3" type="ORF">PCC79_16340</name>
</gene>
<sequence>MSCVRVWGGLVGSIIILLAGAAAPATAATAVRADIRLNVLVLDDGQPMVAALAARLASEGQPTTVVDLNAADRPTLTADFLATTDAAGAHGQFSGVVAPNEAPSQLSEAERQVLAQYERTFGVREVAAYTWAHPEVGLNYAANPGYVGAVDGLTATVTPAALAADFRYLKGTFTLDDLDPRVDESWGYLATPLAPTATTSFTPLVTAPIPGSAEAGSLLGVFTHDGREQLVTTFASNRHQAHFQVLAHGIVAWLTRGVTLGTSRNYLSVHIDDVLLPDSLWSVEGNCTIGDDCDPAVYPPEGPGATVRMTKADVTALLAWQKRTGVKLDMVYNGFGATEYKNDHKTLIDPLEMALLLNKYQLRWINHTWSHPWLGCTQNYTALGTWQCGTDATGAVAWTSLATLNSEIGKNKSYAQWNLLPNYDAKALVTGEHSGIRALPQMPNDNPNLATALAQQKIAWIATDNSRESTVRTIGPATTVPRYPMAVFYNAATKQQMADEYNWMYTAAADGGSGYCEAHPETTTCIAPLDLATGYDSYIAPLEARIDLGHVLANDPRPHYAHQSNLAGERILYPVVDQILTRYQALFATNAPVVNPTMVEAGTELLRQSTWPTQQASISATLSGQQVTVTNRAGSAVTVPATAPAGTKAAVGRTAWTMPSYGGQASGARSVPAGQTLTLTLPAASGYATSVVWPVVPDVPVATPNPAVEAQEPTVELPVLTEAPLAPEEPMAGESAHEPATAPKVAAGR</sequence>
<evidence type="ECO:0000256" key="1">
    <source>
        <dbReference type="SAM" id="MobiDB-lite"/>
    </source>
</evidence>
<accession>A0ABZ3C725</accession>
<feature type="region of interest" description="Disordered" evidence="1">
    <location>
        <begin position="722"/>
        <end position="749"/>
    </location>
</feature>
<keyword evidence="2" id="KW-0732">Signal</keyword>
<feature type="chain" id="PRO_5047000271" description="NodB homology domain-containing protein" evidence="2">
    <location>
        <begin position="28"/>
        <end position="749"/>
    </location>
</feature>
<reference evidence="3 4" key="1">
    <citation type="journal article" date="2023" name="Environ Microbiome">
        <title>A coral-associated actinobacterium mitigates coral bleaching under heat stress.</title>
        <authorList>
            <person name="Li J."/>
            <person name="Zou Y."/>
            <person name="Li Q."/>
            <person name="Zhang J."/>
            <person name="Bourne D.G."/>
            <person name="Lyu Y."/>
            <person name="Liu C."/>
            <person name="Zhang S."/>
        </authorList>
    </citation>
    <scope>NUCLEOTIDE SEQUENCE [LARGE SCALE GENOMIC DNA]</scope>
    <source>
        <strain evidence="3 4">SCSIO 13291</strain>
    </source>
</reference>
<organism evidence="3 4">
    <name type="scientific">Propioniciclava soli</name>
    <dbReference type="NCBI Taxonomy" id="2775081"/>
    <lineage>
        <taxon>Bacteria</taxon>
        <taxon>Bacillati</taxon>
        <taxon>Actinomycetota</taxon>
        <taxon>Actinomycetes</taxon>
        <taxon>Propionibacteriales</taxon>
        <taxon>Propionibacteriaceae</taxon>
        <taxon>Propioniciclava</taxon>
    </lineage>
</organism>
<protein>
    <recommendedName>
        <fullName evidence="5">NodB homology domain-containing protein</fullName>
    </recommendedName>
</protein>
<proteinExistence type="predicted"/>